<proteinExistence type="predicted"/>
<name>A0ABU8RVU5_9SPHN</name>
<dbReference type="Pfam" id="PF10983">
    <property type="entry name" value="DUF2793"/>
    <property type="match status" value="1"/>
</dbReference>
<reference evidence="1 2" key="1">
    <citation type="submission" date="2024-03" db="EMBL/GenBank/DDBJ databases">
        <authorList>
            <person name="Jo J.-H."/>
        </authorList>
    </citation>
    <scope>NUCLEOTIDE SEQUENCE [LARGE SCALE GENOMIC DNA]</scope>
    <source>
        <strain evidence="1 2">PS1R-30</strain>
    </source>
</reference>
<evidence type="ECO:0000313" key="1">
    <source>
        <dbReference type="EMBL" id="MEJ5977215.1"/>
    </source>
</evidence>
<dbReference type="EMBL" id="JBBHJZ010000002">
    <property type="protein sequence ID" value="MEJ5977215.1"/>
    <property type="molecule type" value="Genomic_DNA"/>
</dbReference>
<protein>
    <submittedName>
        <fullName evidence="1">DUF2793 domain-containing protein</fullName>
    </submittedName>
</protein>
<accession>A0ABU8RVU5</accession>
<organism evidence="1 2">
    <name type="scientific">Novosphingobium anseongense</name>
    <dbReference type="NCBI Taxonomy" id="3133436"/>
    <lineage>
        <taxon>Bacteria</taxon>
        <taxon>Pseudomonadati</taxon>
        <taxon>Pseudomonadota</taxon>
        <taxon>Alphaproteobacteria</taxon>
        <taxon>Sphingomonadales</taxon>
        <taxon>Sphingomonadaceae</taxon>
        <taxon>Novosphingobium</taxon>
    </lineage>
</organism>
<keyword evidence="2" id="KW-1185">Reference proteome</keyword>
<comment type="caution">
    <text evidence="1">The sequence shown here is derived from an EMBL/GenBank/DDBJ whole genome shotgun (WGS) entry which is preliminary data.</text>
</comment>
<evidence type="ECO:0000313" key="2">
    <source>
        <dbReference type="Proteomes" id="UP001361239"/>
    </source>
</evidence>
<dbReference type="InterPro" id="IPR021251">
    <property type="entry name" value="DUF2793"/>
</dbReference>
<gene>
    <name evidence="1" type="ORF">WG901_11250</name>
</gene>
<dbReference type="Proteomes" id="UP001361239">
    <property type="component" value="Unassembled WGS sequence"/>
</dbReference>
<dbReference type="RefSeq" id="WP_339587157.1">
    <property type="nucleotide sequence ID" value="NZ_JBBHJZ010000002.1"/>
</dbReference>
<sequence>MSDPFLFDTASPRYGLPLLFPGQSQKEVFVNEAHALTDALLHCAIEGEAAVPPSSPTDGEAWLVGATPSGVWAGQAGKLASRQADNWIFVSPRDGLRLLDRSTGQERRFFGSWRFLGAPLEPIGGSVVDAEARQAIVEMIAALKDAGIYSGEP</sequence>